<dbReference type="InterPro" id="IPR036249">
    <property type="entry name" value="Thioredoxin-like_sf"/>
</dbReference>
<evidence type="ECO:0000313" key="10">
    <source>
        <dbReference type="Proteomes" id="UP000176101"/>
    </source>
</evidence>
<dbReference type="Gene3D" id="3.40.30.10">
    <property type="entry name" value="Glutaredoxin"/>
    <property type="match status" value="1"/>
</dbReference>
<dbReference type="Pfam" id="PF13462">
    <property type="entry name" value="Thioredoxin_4"/>
    <property type="match status" value="1"/>
</dbReference>
<feature type="domain" description="Thioredoxin-like fold" evidence="8">
    <location>
        <begin position="70"/>
        <end position="245"/>
    </location>
</feature>
<dbReference type="SUPFAM" id="SSF52833">
    <property type="entry name" value="Thioredoxin-like"/>
    <property type="match status" value="1"/>
</dbReference>
<organism evidence="9 10">
    <name type="scientific">Streptomyces oceani</name>
    <dbReference type="NCBI Taxonomy" id="1075402"/>
    <lineage>
        <taxon>Bacteria</taxon>
        <taxon>Bacillati</taxon>
        <taxon>Actinomycetota</taxon>
        <taxon>Actinomycetes</taxon>
        <taxon>Kitasatosporales</taxon>
        <taxon>Streptomycetaceae</taxon>
        <taxon>Streptomyces</taxon>
    </lineage>
</organism>
<dbReference type="InterPro" id="IPR012336">
    <property type="entry name" value="Thioredoxin-like_fold"/>
</dbReference>
<dbReference type="Proteomes" id="UP000176101">
    <property type="component" value="Unassembled WGS sequence"/>
</dbReference>
<feature type="compositionally biased region" description="Basic and acidic residues" evidence="6">
    <location>
        <begin position="7"/>
        <end position="24"/>
    </location>
</feature>
<feature type="region of interest" description="Disordered" evidence="6">
    <location>
        <begin position="58"/>
        <end position="77"/>
    </location>
</feature>
<accession>A0A1E7JZJ3</accession>
<evidence type="ECO:0000256" key="1">
    <source>
        <dbReference type="ARBA" id="ARBA00005791"/>
    </source>
</evidence>
<keyword evidence="5" id="KW-0676">Redox-active center</keyword>
<keyword evidence="7" id="KW-0472">Membrane</keyword>
<dbReference type="PANTHER" id="PTHR13887">
    <property type="entry name" value="GLUTATHIONE S-TRANSFERASE KAPPA"/>
    <property type="match status" value="1"/>
</dbReference>
<name>A0A1E7JZJ3_9ACTN</name>
<keyword evidence="4" id="KW-1015">Disulfide bond</keyword>
<keyword evidence="7" id="KW-1133">Transmembrane helix</keyword>
<keyword evidence="3" id="KW-0560">Oxidoreductase</keyword>
<evidence type="ECO:0000256" key="2">
    <source>
        <dbReference type="ARBA" id="ARBA00022729"/>
    </source>
</evidence>
<sequence>MSQSDSAENRTARERLWAEQERQQNSRKRYRTLKVAGAMIAVLSLVGVGGFVAANQDAGGGGDAAEAKPIAQGDPKGQGAATLTIYEDFRCPACKQFEEGFRDTIEQLRRDGKLRTEYHLVTIIDDNMGGNGSTYAANAAACAQDEGRFQEYHDLLFSKQPAEQDDAYGDKGRLLDLAGQVEGLDSARFRACVEKGEHASWVERSNDAFLKSGHNATPTVLLDGENIYADQDEPLTPEKLRELVEEKAKA</sequence>
<evidence type="ECO:0000256" key="3">
    <source>
        <dbReference type="ARBA" id="ARBA00023002"/>
    </source>
</evidence>
<evidence type="ECO:0000259" key="8">
    <source>
        <dbReference type="Pfam" id="PF13462"/>
    </source>
</evidence>
<reference evidence="9 10" key="1">
    <citation type="journal article" date="2016" name="Front. Microbiol.">
        <title>Comparative Genomics Analysis of Streptomyces Species Reveals Their Adaptation to the Marine Environment and Their Diversity at the Genomic Level.</title>
        <authorList>
            <person name="Tian X."/>
            <person name="Zhang Z."/>
            <person name="Yang T."/>
            <person name="Chen M."/>
            <person name="Li J."/>
            <person name="Chen F."/>
            <person name="Yang J."/>
            <person name="Li W."/>
            <person name="Zhang B."/>
            <person name="Zhang Z."/>
            <person name="Wu J."/>
            <person name="Zhang C."/>
            <person name="Long L."/>
            <person name="Xiao J."/>
        </authorList>
    </citation>
    <scope>NUCLEOTIDE SEQUENCE [LARGE SCALE GENOMIC DNA]</scope>
    <source>
        <strain evidence="9 10">SCSIO 02100</strain>
    </source>
</reference>
<keyword evidence="10" id="KW-1185">Reference proteome</keyword>
<protein>
    <recommendedName>
        <fullName evidence="8">Thioredoxin-like fold domain-containing protein</fullName>
    </recommendedName>
</protein>
<dbReference type="STRING" id="1075402.AN216_17290"/>
<evidence type="ECO:0000313" key="9">
    <source>
        <dbReference type="EMBL" id="OEU97016.1"/>
    </source>
</evidence>
<keyword evidence="2" id="KW-0732">Signal</keyword>
<comment type="caution">
    <text evidence="9">The sequence shown here is derived from an EMBL/GenBank/DDBJ whole genome shotgun (WGS) entry which is preliminary data.</text>
</comment>
<dbReference type="RefSeq" id="WP_070197571.1">
    <property type="nucleotide sequence ID" value="NZ_LJGU01000132.1"/>
</dbReference>
<proteinExistence type="inferred from homology"/>
<dbReference type="GO" id="GO:0016491">
    <property type="term" value="F:oxidoreductase activity"/>
    <property type="evidence" value="ECO:0007669"/>
    <property type="project" value="UniProtKB-KW"/>
</dbReference>
<evidence type="ECO:0000256" key="7">
    <source>
        <dbReference type="SAM" id="Phobius"/>
    </source>
</evidence>
<keyword evidence="7" id="KW-0812">Transmembrane</keyword>
<dbReference type="PANTHER" id="PTHR13887:SF14">
    <property type="entry name" value="DISULFIDE BOND FORMATION PROTEIN D"/>
    <property type="match status" value="1"/>
</dbReference>
<feature type="region of interest" description="Disordered" evidence="6">
    <location>
        <begin position="1"/>
        <end position="24"/>
    </location>
</feature>
<feature type="transmembrane region" description="Helical" evidence="7">
    <location>
        <begin position="32"/>
        <end position="54"/>
    </location>
</feature>
<evidence type="ECO:0000256" key="5">
    <source>
        <dbReference type="ARBA" id="ARBA00023284"/>
    </source>
</evidence>
<evidence type="ECO:0000256" key="4">
    <source>
        <dbReference type="ARBA" id="ARBA00023157"/>
    </source>
</evidence>
<evidence type="ECO:0000256" key="6">
    <source>
        <dbReference type="SAM" id="MobiDB-lite"/>
    </source>
</evidence>
<comment type="similarity">
    <text evidence="1">Belongs to the thioredoxin family. DsbA subfamily.</text>
</comment>
<gene>
    <name evidence="9" type="ORF">AN216_17290</name>
</gene>
<dbReference type="AlphaFoldDB" id="A0A1E7JZJ3"/>
<dbReference type="OrthoDB" id="4135024at2"/>
<dbReference type="EMBL" id="LJGU01000132">
    <property type="protein sequence ID" value="OEU97016.1"/>
    <property type="molecule type" value="Genomic_DNA"/>
</dbReference>